<accession>A0AAV4T3K6</accession>
<proteinExistence type="predicted"/>
<keyword evidence="1" id="KW-0812">Transmembrane</keyword>
<gene>
    <name evidence="3" type="primary">nrf-6_21</name>
    <name evidence="3" type="ORF">CEXT_728331</name>
</gene>
<evidence type="ECO:0000259" key="2">
    <source>
        <dbReference type="SMART" id="SM00703"/>
    </source>
</evidence>
<keyword evidence="1" id="KW-0472">Membrane</keyword>
<evidence type="ECO:0000313" key="3">
    <source>
        <dbReference type="EMBL" id="GIY40875.1"/>
    </source>
</evidence>
<dbReference type="EMBL" id="BPLR01010671">
    <property type="protein sequence ID" value="GIY40875.1"/>
    <property type="molecule type" value="Genomic_DNA"/>
</dbReference>
<keyword evidence="4" id="KW-1185">Reference proteome</keyword>
<dbReference type="Proteomes" id="UP001054945">
    <property type="component" value="Unassembled WGS sequence"/>
</dbReference>
<dbReference type="InterPro" id="IPR006621">
    <property type="entry name" value="Nose-resist-to-fluoxetine_N"/>
</dbReference>
<reference evidence="3 4" key="1">
    <citation type="submission" date="2021-06" db="EMBL/GenBank/DDBJ databases">
        <title>Caerostris extrusa draft genome.</title>
        <authorList>
            <person name="Kono N."/>
            <person name="Arakawa K."/>
        </authorList>
    </citation>
    <scope>NUCLEOTIDE SEQUENCE [LARGE SCALE GENOMIC DNA]</scope>
</reference>
<dbReference type="SMART" id="SM00703">
    <property type="entry name" value="NRF"/>
    <property type="match status" value="1"/>
</dbReference>
<dbReference type="Pfam" id="PF20146">
    <property type="entry name" value="NRF"/>
    <property type="match status" value="1"/>
</dbReference>
<dbReference type="AlphaFoldDB" id="A0AAV4T3K6"/>
<feature type="transmembrane region" description="Helical" evidence="1">
    <location>
        <begin position="261"/>
        <end position="279"/>
    </location>
</feature>
<feature type="domain" description="Nose resistant-to-fluoxetine protein N-terminal" evidence="2">
    <location>
        <begin position="7"/>
        <end position="156"/>
    </location>
</feature>
<dbReference type="PANTHER" id="PTHR11161">
    <property type="entry name" value="O-ACYLTRANSFERASE"/>
    <property type="match status" value="1"/>
</dbReference>
<comment type="caution">
    <text evidence="3">The sequence shown here is derived from an EMBL/GenBank/DDBJ whole genome shotgun (WGS) entry which is preliminary data.</text>
</comment>
<feature type="transmembrane region" description="Helical" evidence="1">
    <location>
        <begin position="167"/>
        <end position="190"/>
    </location>
</feature>
<sequence length="297" mass="33194">MIEGEESSFCCDGAPVVVDATGKPPSGLFQGTSVALGDFDECINVRVGKNAKPPEPGQREYFHGKYCTVECKMPKGISDAMQEYEDASPGKKSNTSMANSKTFLRVLMKYGPFLKLAAFRLGVCIPSTCEVEDLSSITSTVARQIGFPISVLHCQEKEPIEFRTEQIIIIIVLLAVVLTVLFATTLHLYFDKFGIDSLSQTERMLQNVSQSISVINSTKEISRHQQRQPPYAYNARIATLHECCQFLRLHATVCILNSRKWFKWNGELLFIAGFLITFIRWSKSTNTPKDQLAQASF</sequence>
<evidence type="ECO:0000313" key="4">
    <source>
        <dbReference type="Proteomes" id="UP001054945"/>
    </source>
</evidence>
<evidence type="ECO:0000256" key="1">
    <source>
        <dbReference type="SAM" id="Phobius"/>
    </source>
</evidence>
<keyword evidence="1" id="KW-1133">Transmembrane helix</keyword>
<name>A0AAV4T3K6_CAEEX</name>
<protein>
    <submittedName>
        <fullName evidence="3">Nose resistant to fluoxetine protein 6</fullName>
    </submittedName>
</protein>
<organism evidence="3 4">
    <name type="scientific">Caerostris extrusa</name>
    <name type="common">Bark spider</name>
    <name type="synonym">Caerostris bankana</name>
    <dbReference type="NCBI Taxonomy" id="172846"/>
    <lineage>
        <taxon>Eukaryota</taxon>
        <taxon>Metazoa</taxon>
        <taxon>Ecdysozoa</taxon>
        <taxon>Arthropoda</taxon>
        <taxon>Chelicerata</taxon>
        <taxon>Arachnida</taxon>
        <taxon>Araneae</taxon>
        <taxon>Araneomorphae</taxon>
        <taxon>Entelegynae</taxon>
        <taxon>Araneoidea</taxon>
        <taxon>Araneidae</taxon>
        <taxon>Caerostris</taxon>
    </lineage>
</organism>
<dbReference type="InterPro" id="IPR052728">
    <property type="entry name" value="O2_lipid_transport_reg"/>
</dbReference>
<dbReference type="PANTHER" id="PTHR11161:SF0">
    <property type="entry name" value="O-ACYLTRANSFERASE LIKE PROTEIN"/>
    <property type="match status" value="1"/>
</dbReference>